<dbReference type="SUPFAM" id="SSF55298">
    <property type="entry name" value="YjgF-like"/>
    <property type="match status" value="1"/>
</dbReference>
<dbReference type="AlphaFoldDB" id="A0A8S4D193"/>
<feature type="region of interest" description="Disordered" evidence="2">
    <location>
        <begin position="27"/>
        <end position="81"/>
    </location>
</feature>
<dbReference type="GO" id="GO:0005739">
    <property type="term" value="C:mitochondrion"/>
    <property type="evidence" value="ECO:0007669"/>
    <property type="project" value="TreeGrafter"/>
</dbReference>
<keyword evidence="4" id="KW-1185">Reference proteome</keyword>
<dbReference type="NCBIfam" id="TIGR00004">
    <property type="entry name" value="Rid family detoxifying hydrolase"/>
    <property type="match status" value="1"/>
</dbReference>
<sequence length="358" mass="38316">MNFIKRRSLWRDLLTLRRDLHGHSCVRLSRDNKHPTTTMSQSQGQLNQPNPSQGEVKRASQGKESQPKVESQPKIQSQAQVQSQAAVKSQAQLPSQGVIKSQAQMQSQGVIKSQAQLPSQAALKSQAQLPSQAALKSQAQLPSQAALKSQAQLPSQAALKSQAQLPSQAQLQSQAALKSQAQLPSQGFIKSQAQMRSVPIIGPATPPPEPSGPLHMKPNKVIVTSPEIYRPVGPYSQAVLSDKTLYVSGVLGLDKDAKLVCGGAAAEARKALDNLQHVLEAGGSSLEAVLKTTILLNNIEDFQAVNQVYAEYFTRNYPARATYQVGRLPLGAAVEIEAIAISGFLMIAEAGPCPCAKS</sequence>
<dbReference type="FunFam" id="3.30.1330.40:FF:000001">
    <property type="entry name" value="L-PSP family endoribonuclease"/>
    <property type="match status" value="1"/>
</dbReference>
<dbReference type="EMBL" id="CAJHNJ030000001">
    <property type="protein sequence ID" value="CAG9088180.1"/>
    <property type="molecule type" value="Genomic_DNA"/>
</dbReference>
<organism evidence="3 4">
    <name type="scientific">Plutella xylostella</name>
    <name type="common">Diamondback moth</name>
    <name type="synonym">Plutella maculipennis</name>
    <dbReference type="NCBI Taxonomy" id="51655"/>
    <lineage>
        <taxon>Eukaryota</taxon>
        <taxon>Metazoa</taxon>
        <taxon>Ecdysozoa</taxon>
        <taxon>Arthropoda</taxon>
        <taxon>Hexapoda</taxon>
        <taxon>Insecta</taxon>
        <taxon>Pterygota</taxon>
        <taxon>Neoptera</taxon>
        <taxon>Endopterygota</taxon>
        <taxon>Lepidoptera</taxon>
        <taxon>Glossata</taxon>
        <taxon>Ditrysia</taxon>
        <taxon>Yponomeutoidea</taxon>
        <taxon>Plutellidae</taxon>
        <taxon>Plutella</taxon>
    </lineage>
</organism>
<evidence type="ECO:0000256" key="2">
    <source>
        <dbReference type="SAM" id="MobiDB-lite"/>
    </source>
</evidence>
<gene>
    <name evidence="3" type="ORF">PLXY2_LOCUS502</name>
</gene>
<feature type="compositionally biased region" description="Polar residues" evidence="2">
    <location>
        <begin position="35"/>
        <end position="53"/>
    </location>
</feature>
<dbReference type="Proteomes" id="UP000653454">
    <property type="component" value="Unassembled WGS sequence"/>
</dbReference>
<dbReference type="PANTHER" id="PTHR11803:SF39">
    <property type="entry name" value="2-IMINOBUTANOATE_2-IMINOPROPANOATE DEAMINASE"/>
    <property type="match status" value="1"/>
</dbReference>
<dbReference type="GO" id="GO:0019239">
    <property type="term" value="F:deaminase activity"/>
    <property type="evidence" value="ECO:0007669"/>
    <property type="project" value="TreeGrafter"/>
</dbReference>
<dbReference type="Pfam" id="PF01042">
    <property type="entry name" value="Ribonuc_L-PSP"/>
    <property type="match status" value="1"/>
</dbReference>
<feature type="compositionally biased region" description="Low complexity" evidence="2">
    <location>
        <begin position="72"/>
        <end position="81"/>
    </location>
</feature>
<dbReference type="Gene3D" id="3.30.1330.40">
    <property type="entry name" value="RutC-like"/>
    <property type="match status" value="1"/>
</dbReference>
<dbReference type="PROSITE" id="PS01094">
    <property type="entry name" value="UPF0076"/>
    <property type="match status" value="1"/>
</dbReference>
<dbReference type="CDD" id="cd00448">
    <property type="entry name" value="YjgF_YER057c_UK114_family"/>
    <property type="match status" value="1"/>
</dbReference>
<comment type="caution">
    <text evidence="3">The sequence shown here is derived from an EMBL/GenBank/DDBJ whole genome shotgun (WGS) entry which is preliminary data.</text>
</comment>
<evidence type="ECO:0000313" key="3">
    <source>
        <dbReference type="EMBL" id="CAG9088180.1"/>
    </source>
</evidence>
<proteinExistence type="inferred from homology"/>
<comment type="similarity">
    <text evidence="1">Belongs to the RutC family.</text>
</comment>
<dbReference type="InterPro" id="IPR035959">
    <property type="entry name" value="RutC-like_sf"/>
</dbReference>
<evidence type="ECO:0000256" key="1">
    <source>
        <dbReference type="ARBA" id="ARBA00010552"/>
    </source>
</evidence>
<dbReference type="PANTHER" id="PTHR11803">
    <property type="entry name" value="2-IMINOBUTANOATE/2-IMINOPROPANOATE DEAMINASE RIDA"/>
    <property type="match status" value="1"/>
</dbReference>
<dbReference type="InterPro" id="IPR006175">
    <property type="entry name" value="YjgF/YER057c/UK114"/>
</dbReference>
<protein>
    <submittedName>
        <fullName evidence="3">(diamondback moth) hypothetical protein</fullName>
    </submittedName>
</protein>
<accession>A0A8S4D193</accession>
<dbReference type="GO" id="GO:0005829">
    <property type="term" value="C:cytosol"/>
    <property type="evidence" value="ECO:0007669"/>
    <property type="project" value="TreeGrafter"/>
</dbReference>
<name>A0A8S4D193_PLUXY</name>
<dbReference type="InterPro" id="IPR006056">
    <property type="entry name" value="RidA"/>
</dbReference>
<dbReference type="OrthoDB" id="309640at2759"/>
<reference evidence="3" key="1">
    <citation type="submission" date="2020-11" db="EMBL/GenBank/DDBJ databases">
        <authorList>
            <person name="Whiteford S."/>
        </authorList>
    </citation>
    <scope>NUCLEOTIDE SEQUENCE</scope>
</reference>
<evidence type="ECO:0000313" key="4">
    <source>
        <dbReference type="Proteomes" id="UP000653454"/>
    </source>
</evidence>
<dbReference type="KEGG" id="pxy:105386442"/>
<dbReference type="InterPro" id="IPR019897">
    <property type="entry name" value="RidA_CS"/>
</dbReference>